<dbReference type="AlphaFoldDB" id="A0A158QM86"/>
<evidence type="ECO:0000313" key="1">
    <source>
        <dbReference type="EMBL" id="VDO33363.1"/>
    </source>
</evidence>
<evidence type="ECO:0000313" key="2">
    <source>
        <dbReference type="Proteomes" id="UP000268014"/>
    </source>
</evidence>
<dbReference type="Gene3D" id="3.40.50.11960">
    <property type="match status" value="1"/>
</dbReference>
<keyword evidence="2" id="KW-1185">Reference proteome</keyword>
<reference evidence="3" key="1">
    <citation type="submission" date="2016-04" db="UniProtKB">
        <authorList>
            <consortium name="WormBaseParasite"/>
        </authorList>
    </citation>
    <scope>IDENTIFICATION</scope>
</reference>
<sequence>MMRSFEQTSEGDMSAAHRQIVAVVGDQFLTLTNRLVDAVGNDSTTSVFHLDTKYYQAHVGVRHFRNGAELLKMHKQEPDLMIGAIILKLGTKTELEIMEHVVKKVDCDSHVLVVDHSMHDNLNFAQSWAHSFRFELVILNPDASQREEAKSLNEKCGIARVLEVIENVAWQLKKDNFKKITGKQGLDRLLAIIEAMSESSEDSDLEPDDEDKEAIWQAFSSCGIPPQAPETTSPSAVSKDGECEATVSVDVTIVKNEREPDQWFSGLLENKAKGIPDAPVSTDFNFFQAIKDTRDANMKLLDPAKRADNAAALLSKIVDLNIKDKDDVCDKKNQ</sequence>
<accession>A0A158QM86</accession>
<dbReference type="OMA" id="EDKEAIW"/>
<reference evidence="1 2" key="2">
    <citation type="submission" date="2018-11" db="EMBL/GenBank/DDBJ databases">
        <authorList>
            <consortium name="Pathogen Informatics"/>
        </authorList>
    </citation>
    <scope>NUCLEOTIDE SEQUENCE [LARGE SCALE GENOMIC DNA]</scope>
    <source>
        <strain evidence="1 2">MHpl1</strain>
    </source>
</reference>
<protein>
    <submittedName>
        <fullName evidence="3">Methyltransf_21 domain-containing protein</fullName>
    </submittedName>
</protein>
<dbReference type="Proteomes" id="UP000268014">
    <property type="component" value="Unassembled WGS sequence"/>
</dbReference>
<dbReference type="EMBL" id="UZAF01016751">
    <property type="protein sequence ID" value="VDO33363.1"/>
    <property type="molecule type" value="Genomic_DNA"/>
</dbReference>
<proteinExistence type="predicted"/>
<gene>
    <name evidence="1" type="ORF">HPLM_LOCUS7929</name>
</gene>
<dbReference type="WBParaSite" id="HPLM_0000793701-mRNA-1">
    <property type="protein sequence ID" value="HPLM_0000793701-mRNA-1"/>
    <property type="gene ID" value="HPLM_0000793701"/>
</dbReference>
<dbReference type="OrthoDB" id="1741717at2759"/>
<dbReference type="STRING" id="6290.A0A158QM86"/>
<evidence type="ECO:0000313" key="3">
    <source>
        <dbReference type="WBParaSite" id="HPLM_0000793701-mRNA-1"/>
    </source>
</evidence>
<name>A0A158QM86_HAEPC</name>
<organism evidence="3">
    <name type="scientific">Haemonchus placei</name>
    <name type="common">Barber's pole worm</name>
    <dbReference type="NCBI Taxonomy" id="6290"/>
    <lineage>
        <taxon>Eukaryota</taxon>
        <taxon>Metazoa</taxon>
        <taxon>Ecdysozoa</taxon>
        <taxon>Nematoda</taxon>
        <taxon>Chromadorea</taxon>
        <taxon>Rhabditida</taxon>
        <taxon>Rhabditina</taxon>
        <taxon>Rhabditomorpha</taxon>
        <taxon>Strongyloidea</taxon>
        <taxon>Trichostrongylidae</taxon>
        <taxon>Haemonchus</taxon>
    </lineage>
</organism>